<dbReference type="Gene3D" id="2.40.330.10">
    <property type="entry name" value="DNA-binding pseudobarrel domain"/>
    <property type="match status" value="1"/>
</dbReference>
<keyword evidence="3 8" id="KW-0805">Transcription regulation</keyword>
<name>A0A397Y1B1_BRACM</name>
<gene>
    <name evidence="10" type="ORF">BRARA_I02174</name>
</gene>
<dbReference type="Pfam" id="PF02362">
    <property type="entry name" value="B3"/>
    <property type="match status" value="1"/>
</dbReference>
<dbReference type="Gene3D" id="2.30.30.1040">
    <property type="match status" value="1"/>
</dbReference>
<evidence type="ECO:0000259" key="9">
    <source>
        <dbReference type="PROSITE" id="PS51745"/>
    </source>
</evidence>
<comment type="subcellular location">
    <subcellularLocation>
        <location evidence="1 8">Nucleus</location>
    </subcellularLocation>
</comment>
<dbReference type="EMBL" id="CM010636">
    <property type="protein sequence ID" value="RID45444.1"/>
    <property type="molecule type" value="Genomic_DNA"/>
</dbReference>
<keyword evidence="7 8" id="KW-0927">Auxin signaling pathway</keyword>
<evidence type="ECO:0000256" key="3">
    <source>
        <dbReference type="ARBA" id="ARBA00023015"/>
    </source>
</evidence>
<evidence type="ECO:0000256" key="7">
    <source>
        <dbReference type="ARBA" id="ARBA00023294"/>
    </source>
</evidence>
<evidence type="ECO:0000256" key="2">
    <source>
        <dbReference type="ARBA" id="ARBA00007853"/>
    </source>
</evidence>
<evidence type="ECO:0000256" key="1">
    <source>
        <dbReference type="ARBA" id="ARBA00004123"/>
    </source>
</evidence>
<dbReference type="SUPFAM" id="SSF54277">
    <property type="entry name" value="CAD &amp; PB1 domains"/>
    <property type="match status" value="1"/>
</dbReference>
<dbReference type="InterPro" id="IPR015300">
    <property type="entry name" value="DNA-bd_pseudobarrel_sf"/>
</dbReference>
<comment type="similarity">
    <text evidence="2 8">Belongs to the ARF family.</text>
</comment>
<dbReference type="Proteomes" id="UP000264353">
    <property type="component" value="Chromosome A9"/>
</dbReference>
<evidence type="ECO:0000256" key="5">
    <source>
        <dbReference type="ARBA" id="ARBA00023163"/>
    </source>
</evidence>
<keyword evidence="5 8" id="KW-0804">Transcription</keyword>
<evidence type="ECO:0000256" key="4">
    <source>
        <dbReference type="ARBA" id="ARBA00023125"/>
    </source>
</evidence>
<dbReference type="CDD" id="cd10017">
    <property type="entry name" value="B3_DNA"/>
    <property type="match status" value="1"/>
</dbReference>
<comment type="subunit">
    <text evidence="8">Homodimers and heterodimers.</text>
</comment>
<evidence type="ECO:0000256" key="8">
    <source>
        <dbReference type="RuleBase" id="RU004561"/>
    </source>
</evidence>
<evidence type="ECO:0000313" key="11">
    <source>
        <dbReference type="Proteomes" id="UP000264353"/>
    </source>
</evidence>
<proteinExistence type="inferred from homology"/>
<dbReference type="InterPro" id="IPR003340">
    <property type="entry name" value="B3_DNA-bd"/>
</dbReference>
<dbReference type="InterPro" id="IPR010525">
    <property type="entry name" value="ARF_dom"/>
</dbReference>
<dbReference type="Gene3D" id="3.10.20.90">
    <property type="entry name" value="Phosphatidylinositol 3-kinase Catalytic Subunit, Chain A, domain 1"/>
    <property type="match status" value="1"/>
</dbReference>
<sequence>MANNQIMNAQPKFQGIRTDEINRSLYDQLWKLCAGSMFDLPIIGEQVYYFPQGHIDLYVASGNDNLCQLKPIFDISSKLYGNVISIKLKVKTSTDEVYAKVLLLPYAVECLPPLLTPSQEIVAKDLHDHVWKFKHTFKGTPQRHLFSSGTNEFVKGKTLAVGDSLGENGESQIGIRKAAPQQSHISSSVVSKESMHHGLIATASNAINTKCVFDVLYKPKSSKFIINCDKFIDAVNKKFNIGSRFTMKFEGRDFKEIRYSGTIVKVENFSIYWKNSEWRSLQIFKKKKHQRENNEFEFRESSIKSSTSLPQLIYHNKTNDSQILYGWLVSYAGDVTSEENYNDQMVQSAKENLTTNASGSFRLFGVDLTASTKARDVLEPLDSYQKGKISINFEEEKLVQIQEVTSLTEIQRKEISFSTSNTKVHMEGVVRTMDLTIFDGYNHMIVELEKLFNIEGKLQMHNQWKLTFKYTEGDTMLVGDDPWPKFCNNVKEIFICSK</sequence>
<feature type="domain" description="PB1" evidence="9">
    <location>
        <begin position="419"/>
        <end position="498"/>
    </location>
</feature>
<dbReference type="PANTHER" id="PTHR31384">
    <property type="entry name" value="AUXIN RESPONSE FACTOR 4-RELATED"/>
    <property type="match status" value="1"/>
</dbReference>
<dbReference type="InterPro" id="IPR053793">
    <property type="entry name" value="PB1-like"/>
</dbReference>
<dbReference type="PANTHER" id="PTHR31384:SF127">
    <property type="entry name" value="AUXIN RESPONSE FACTOR"/>
    <property type="match status" value="1"/>
</dbReference>
<dbReference type="SMART" id="SM01019">
    <property type="entry name" value="B3"/>
    <property type="match status" value="1"/>
</dbReference>
<keyword evidence="6 8" id="KW-0539">Nucleus</keyword>
<reference evidence="10 11" key="1">
    <citation type="submission" date="2018-06" db="EMBL/GenBank/DDBJ databases">
        <title>WGS assembly of Brassica rapa FPsc.</title>
        <authorList>
            <person name="Bowman J."/>
            <person name="Kohchi T."/>
            <person name="Yamato K."/>
            <person name="Jenkins J."/>
            <person name="Shu S."/>
            <person name="Ishizaki K."/>
            <person name="Yamaoka S."/>
            <person name="Nishihama R."/>
            <person name="Nakamura Y."/>
            <person name="Berger F."/>
            <person name="Adam C."/>
            <person name="Aki S."/>
            <person name="Althoff F."/>
            <person name="Araki T."/>
            <person name="Arteaga-Vazquez M."/>
            <person name="Balasubrmanian S."/>
            <person name="Bauer D."/>
            <person name="Boehm C."/>
            <person name="Briginshaw L."/>
            <person name="Caballero-Perez J."/>
            <person name="Catarino B."/>
            <person name="Chen F."/>
            <person name="Chiyoda S."/>
            <person name="Chovatia M."/>
            <person name="Davies K."/>
            <person name="Delmans M."/>
            <person name="Demura T."/>
            <person name="Dierschke T."/>
            <person name="Dolan L."/>
            <person name="Dorantes-Acosta A."/>
            <person name="Eklund D."/>
            <person name="Florent S."/>
            <person name="Flores-Sandoval E."/>
            <person name="Fujiyama A."/>
            <person name="Fukuzawa H."/>
            <person name="Galik B."/>
            <person name="Grimanelli D."/>
            <person name="Grimwood J."/>
            <person name="Grossniklaus U."/>
            <person name="Hamada T."/>
            <person name="Haseloff J."/>
            <person name="Hetherington A."/>
            <person name="Higo A."/>
            <person name="Hirakawa Y."/>
            <person name="Hundley H."/>
            <person name="Ikeda Y."/>
            <person name="Inoue K."/>
            <person name="Inoue S."/>
            <person name="Ishida S."/>
            <person name="Jia Q."/>
            <person name="Kakita M."/>
            <person name="Kanazawa T."/>
            <person name="Kawai Y."/>
            <person name="Kawashima T."/>
            <person name="Kennedy M."/>
            <person name="Kinose K."/>
            <person name="Kinoshita T."/>
            <person name="Kohara Y."/>
            <person name="Koide E."/>
            <person name="Komatsu K."/>
            <person name="Kopischke S."/>
            <person name="Kubo M."/>
            <person name="Kyozuka J."/>
            <person name="Lagercrantz U."/>
            <person name="Lin S."/>
            <person name="Lindquist E."/>
            <person name="Lipzen A."/>
            <person name="Lu C."/>
            <person name="Luna E."/>
            <person name="Martienssen R."/>
            <person name="Minamino N."/>
            <person name="Mizutani M."/>
            <person name="Mizutani M."/>
            <person name="Mochizuki N."/>
            <person name="Monte I."/>
            <person name="Mosher R."/>
            <person name="Nagasaki H."/>
            <person name="Nakagami H."/>
            <person name="Naramoto S."/>
            <person name="Nishitani K."/>
            <person name="Ohtani M."/>
            <person name="Okamoto T."/>
            <person name="Okumura M."/>
            <person name="Phillips J."/>
            <person name="Pollak B."/>
            <person name="Reinders A."/>
            <person name="Roevekamp M."/>
            <person name="Sano R."/>
            <person name="Sawa S."/>
            <person name="Schmid M."/>
            <person name="Shirakawa M."/>
            <person name="Solano R."/>
            <person name="Spunde A."/>
            <person name="Suetsugu N."/>
            <person name="Sugano S."/>
            <person name="Sugiyama A."/>
            <person name="Sun R."/>
            <person name="Suzuki Y."/>
            <person name="Takenaka M."/>
            <person name="Takezawa D."/>
            <person name="Tomogane H."/>
            <person name="Tsuzuki M."/>
            <person name="Ueda T."/>
            <person name="Umeda M."/>
            <person name="Ward J."/>
            <person name="Watanabe Y."/>
            <person name="Yazaki K."/>
            <person name="Yokoyama R."/>
            <person name="Yoshitake Y."/>
            <person name="Yotsui I."/>
            <person name="Zachgo S."/>
            <person name="Schmutz J."/>
        </authorList>
    </citation>
    <scope>NUCLEOTIDE SEQUENCE [LARGE SCALE GENOMIC DNA]</scope>
    <source>
        <strain evidence="11">cv. B-3</strain>
    </source>
</reference>
<keyword evidence="4 8" id="KW-0238">DNA-binding</keyword>
<dbReference type="InterPro" id="IPR044835">
    <property type="entry name" value="ARF_plant"/>
</dbReference>
<dbReference type="Pfam" id="PF06507">
    <property type="entry name" value="ARF_AD"/>
    <property type="match status" value="1"/>
</dbReference>
<dbReference type="AlphaFoldDB" id="A0A397Y1B1"/>
<protein>
    <recommendedName>
        <fullName evidence="8">Auxin response factor</fullName>
    </recommendedName>
</protein>
<dbReference type="GO" id="GO:0003677">
    <property type="term" value="F:DNA binding"/>
    <property type="evidence" value="ECO:0007669"/>
    <property type="project" value="UniProtKB-KW"/>
</dbReference>
<comment type="function">
    <text evidence="8">Auxin response factors (ARFs) are transcriptional factors that bind specifically to the DNA sequence 5'-TGTCTC-3' found in the auxin-responsive promoter elements (AuxREs).</text>
</comment>
<dbReference type="GO" id="GO:0005634">
    <property type="term" value="C:nucleus"/>
    <property type="evidence" value="ECO:0007669"/>
    <property type="project" value="UniProtKB-SubCell"/>
</dbReference>
<dbReference type="SUPFAM" id="SSF101936">
    <property type="entry name" value="DNA-binding pseudobarrel domain"/>
    <property type="match status" value="1"/>
</dbReference>
<evidence type="ECO:0000256" key="6">
    <source>
        <dbReference type="ARBA" id="ARBA00023242"/>
    </source>
</evidence>
<accession>A0A397Y1B1</accession>
<evidence type="ECO:0000313" key="10">
    <source>
        <dbReference type="EMBL" id="RID45444.1"/>
    </source>
</evidence>
<organism evidence="10 11">
    <name type="scientific">Brassica campestris</name>
    <name type="common">Field mustard</name>
    <dbReference type="NCBI Taxonomy" id="3711"/>
    <lineage>
        <taxon>Eukaryota</taxon>
        <taxon>Viridiplantae</taxon>
        <taxon>Streptophyta</taxon>
        <taxon>Embryophyta</taxon>
        <taxon>Tracheophyta</taxon>
        <taxon>Spermatophyta</taxon>
        <taxon>Magnoliopsida</taxon>
        <taxon>eudicotyledons</taxon>
        <taxon>Gunneridae</taxon>
        <taxon>Pentapetalae</taxon>
        <taxon>rosids</taxon>
        <taxon>malvids</taxon>
        <taxon>Brassicales</taxon>
        <taxon>Brassicaceae</taxon>
        <taxon>Brassiceae</taxon>
        <taxon>Brassica</taxon>
    </lineage>
</organism>
<dbReference type="GO" id="GO:0009734">
    <property type="term" value="P:auxin-activated signaling pathway"/>
    <property type="evidence" value="ECO:0007669"/>
    <property type="project" value="UniProtKB-KW"/>
</dbReference>
<dbReference type="GO" id="GO:0006355">
    <property type="term" value="P:regulation of DNA-templated transcription"/>
    <property type="evidence" value="ECO:0007669"/>
    <property type="project" value="InterPro"/>
</dbReference>
<dbReference type="PROSITE" id="PS51745">
    <property type="entry name" value="PB1"/>
    <property type="match status" value="1"/>
</dbReference>